<keyword evidence="5 6" id="KW-0472">Membrane</keyword>
<dbReference type="Pfam" id="PF00892">
    <property type="entry name" value="EamA"/>
    <property type="match status" value="2"/>
</dbReference>
<dbReference type="SUPFAM" id="SSF103481">
    <property type="entry name" value="Multidrug resistance efflux transporter EmrE"/>
    <property type="match status" value="2"/>
</dbReference>
<evidence type="ECO:0000313" key="9">
    <source>
        <dbReference type="Proteomes" id="UP000250079"/>
    </source>
</evidence>
<feature type="domain" description="EamA" evidence="7">
    <location>
        <begin position="164"/>
        <end position="297"/>
    </location>
</feature>
<accession>A0A2Z2NQ12</accession>
<feature type="transmembrane region" description="Helical" evidence="6">
    <location>
        <begin position="78"/>
        <end position="99"/>
    </location>
</feature>
<dbReference type="InterPro" id="IPR050638">
    <property type="entry name" value="AA-Vitamin_Transporters"/>
</dbReference>
<feature type="transmembrane region" description="Helical" evidence="6">
    <location>
        <begin position="257"/>
        <end position="276"/>
    </location>
</feature>
<protein>
    <recommendedName>
        <fullName evidence="7">EamA domain-containing protein</fullName>
    </recommendedName>
</protein>
<feature type="transmembrane region" description="Helical" evidence="6">
    <location>
        <begin position="194"/>
        <end position="212"/>
    </location>
</feature>
<feature type="transmembrane region" description="Helical" evidence="6">
    <location>
        <begin position="49"/>
        <end position="66"/>
    </location>
</feature>
<dbReference type="InterPro" id="IPR037185">
    <property type="entry name" value="EmrE-like"/>
</dbReference>
<comment type="subcellular location">
    <subcellularLocation>
        <location evidence="1">Cell membrane</location>
        <topology evidence="1">Multi-pass membrane protein</topology>
    </subcellularLocation>
</comment>
<evidence type="ECO:0000313" key="8">
    <source>
        <dbReference type="EMBL" id="ASJ71748.1"/>
    </source>
</evidence>
<evidence type="ECO:0000256" key="5">
    <source>
        <dbReference type="ARBA" id="ARBA00023136"/>
    </source>
</evidence>
<dbReference type="KEGG" id="gai:IMCC3135_08225"/>
<dbReference type="Proteomes" id="UP000250079">
    <property type="component" value="Chromosome"/>
</dbReference>
<reference evidence="8 9" key="1">
    <citation type="submission" date="2016-12" db="EMBL/GenBank/DDBJ databases">
        <authorList>
            <person name="Song W.-J."/>
            <person name="Kurnit D.M."/>
        </authorList>
    </citation>
    <scope>NUCLEOTIDE SEQUENCE [LARGE SCALE GENOMIC DNA]</scope>
    <source>
        <strain evidence="8 9">IMCC3135</strain>
    </source>
</reference>
<evidence type="ECO:0000259" key="7">
    <source>
        <dbReference type="Pfam" id="PF00892"/>
    </source>
</evidence>
<feature type="transmembrane region" description="Helical" evidence="6">
    <location>
        <begin position="224"/>
        <end position="245"/>
    </location>
</feature>
<feature type="transmembrane region" description="Helical" evidence="6">
    <location>
        <begin position="164"/>
        <end position="182"/>
    </location>
</feature>
<dbReference type="InterPro" id="IPR000620">
    <property type="entry name" value="EamA_dom"/>
</dbReference>
<dbReference type="PANTHER" id="PTHR32322:SF18">
    <property type="entry name" value="S-ADENOSYLMETHIONINE_S-ADENOSYLHOMOCYSTEINE TRANSPORTER"/>
    <property type="match status" value="1"/>
</dbReference>
<keyword evidence="9" id="KW-1185">Reference proteome</keyword>
<keyword evidence="3 6" id="KW-0812">Transmembrane</keyword>
<proteinExistence type="predicted"/>
<dbReference type="PANTHER" id="PTHR32322">
    <property type="entry name" value="INNER MEMBRANE TRANSPORTER"/>
    <property type="match status" value="1"/>
</dbReference>
<evidence type="ECO:0000256" key="2">
    <source>
        <dbReference type="ARBA" id="ARBA00022475"/>
    </source>
</evidence>
<evidence type="ECO:0000256" key="6">
    <source>
        <dbReference type="SAM" id="Phobius"/>
    </source>
</evidence>
<dbReference type="GO" id="GO:0005886">
    <property type="term" value="C:plasma membrane"/>
    <property type="evidence" value="ECO:0007669"/>
    <property type="project" value="UniProtKB-SubCell"/>
</dbReference>
<keyword evidence="2" id="KW-1003">Cell membrane</keyword>
<keyword evidence="4 6" id="KW-1133">Transmembrane helix</keyword>
<dbReference type="OrthoDB" id="4167046at2"/>
<feature type="transmembrane region" description="Helical" evidence="6">
    <location>
        <begin position="105"/>
        <end position="125"/>
    </location>
</feature>
<feature type="transmembrane region" description="Helical" evidence="6">
    <location>
        <begin position="282"/>
        <end position="303"/>
    </location>
</feature>
<organism evidence="8 9">
    <name type="scientific">Granulosicoccus antarcticus IMCC3135</name>
    <dbReference type="NCBI Taxonomy" id="1192854"/>
    <lineage>
        <taxon>Bacteria</taxon>
        <taxon>Pseudomonadati</taxon>
        <taxon>Pseudomonadota</taxon>
        <taxon>Gammaproteobacteria</taxon>
        <taxon>Chromatiales</taxon>
        <taxon>Granulosicoccaceae</taxon>
        <taxon>Granulosicoccus</taxon>
    </lineage>
</organism>
<feature type="domain" description="EamA" evidence="7">
    <location>
        <begin position="16"/>
        <end position="149"/>
    </location>
</feature>
<feature type="transmembrane region" description="Helical" evidence="6">
    <location>
        <begin position="132"/>
        <end position="152"/>
    </location>
</feature>
<sequence length="306" mass="33884">MTALARRAFQGVVDNAYLLLILAPLMWGGNAVAGRLATLDWQPFTLTSARWLCAVIYLLPFAIGPLKRDWPILKSNLWLLFMLGGFGMAMFNLFMYWALSYTTAINVSIEQASMPMLIMLANFIFLSQRVRWLQIMGLLLTLFGVLVTATAGEPGRFLSEGLNRGDAIMLVGCLFYAGYTFGLRWRPAIHWMSFMWVISLSAFTITIPFAAWELAQVGFTMPSLGGWGVLVYVIIFPTLISQLAFARGVELIGGNRAGLFVNLVPIFGSILAVLILKEQFQWFHLVGLILVLAGITLAEKAAVKTA</sequence>
<feature type="transmembrane region" description="Helical" evidence="6">
    <location>
        <begin position="12"/>
        <end position="29"/>
    </location>
</feature>
<dbReference type="AlphaFoldDB" id="A0A2Z2NQ12"/>
<evidence type="ECO:0000256" key="1">
    <source>
        <dbReference type="ARBA" id="ARBA00004651"/>
    </source>
</evidence>
<dbReference type="EMBL" id="CP018632">
    <property type="protein sequence ID" value="ASJ71748.1"/>
    <property type="molecule type" value="Genomic_DNA"/>
</dbReference>
<gene>
    <name evidence="8" type="ORF">IMCC3135_08225</name>
</gene>
<name>A0A2Z2NQ12_9GAMM</name>
<evidence type="ECO:0000256" key="4">
    <source>
        <dbReference type="ARBA" id="ARBA00022989"/>
    </source>
</evidence>
<evidence type="ECO:0000256" key="3">
    <source>
        <dbReference type="ARBA" id="ARBA00022692"/>
    </source>
</evidence>
<dbReference type="RefSeq" id="WP_088917140.1">
    <property type="nucleotide sequence ID" value="NZ_CP018632.1"/>
</dbReference>